<evidence type="ECO:0000313" key="3">
    <source>
        <dbReference type="Proteomes" id="UP000230233"/>
    </source>
</evidence>
<evidence type="ECO:0000259" key="1">
    <source>
        <dbReference type="Pfam" id="PF00646"/>
    </source>
</evidence>
<dbReference type="Proteomes" id="UP000230233">
    <property type="component" value="Chromosome IV"/>
</dbReference>
<dbReference type="AlphaFoldDB" id="A0A2G5U016"/>
<reference evidence="3" key="1">
    <citation type="submission" date="2017-10" db="EMBL/GenBank/DDBJ databases">
        <title>Rapid genome shrinkage in a self-fertile nematode reveals novel sperm competition proteins.</title>
        <authorList>
            <person name="Yin D."/>
            <person name="Schwarz E.M."/>
            <person name="Thomas C.G."/>
            <person name="Felde R.L."/>
            <person name="Korf I.F."/>
            <person name="Cutter A.D."/>
            <person name="Schartner C.M."/>
            <person name="Ralston E.J."/>
            <person name="Meyer B.J."/>
            <person name="Haag E.S."/>
        </authorList>
    </citation>
    <scope>NUCLEOTIDE SEQUENCE [LARGE SCALE GENOMIC DNA]</scope>
    <source>
        <strain evidence="3">JU1422</strain>
    </source>
</reference>
<name>A0A2G5U016_9PELO</name>
<protein>
    <recommendedName>
        <fullName evidence="1">F-box domain-containing protein</fullName>
    </recommendedName>
</protein>
<dbReference type="InterPro" id="IPR042317">
    <property type="entry name" value="She-1-like"/>
</dbReference>
<dbReference type="EMBL" id="PDUG01000004">
    <property type="protein sequence ID" value="PIC32920.1"/>
    <property type="molecule type" value="Genomic_DNA"/>
</dbReference>
<dbReference type="PANTHER" id="PTHR31006">
    <property type="entry name" value="F-BOX DOMAIN-CONTAINING PROTEIN-RELATED-RELATED"/>
    <property type="match status" value="1"/>
</dbReference>
<keyword evidence="3" id="KW-1185">Reference proteome</keyword>
<sequence>MPEEREATIKLDELGEALNEIEKLSSEERIQLLNSFIGGFENWNQLNEDCRLHIVRFLDYKSMCHLEQCSKKDQQTIKDAPIRIFSVAVVNIQCGQYLYDTPLFWVHRKN</sequence>
<dbReference type="PANTHER" id="PTHR31006:SF0">
    <property type="entry name" value="F-BOX ASSOCIATED DOMAIN-CONTAINING PROTEIN-RELATED"/>
    <property type="match status" value="1"/>
</dbReference>
<organism evidence="2 3">
    <name type="scientific">Caenorhabditis nigoni</name>
    <dbReference type="NCBI Taxonomy" id="1611254"/>
    <lineage>
        <taxon>Eukaryota</taxon>
        <taxon>Metazoa</taxon>
        <taxon>Ecdysozoa</taxon>
        <taxon>Nematoda</taxon>
        <taxon>Chromadorea</taxon>
        <taxon>Rhabditida</taxon>
        <taxon>Rhabditina</taxon>
        <taxon>Rhabditomorpha</taxon>
        <taxon>Rhabditoidea</taxon>
        <taxon>Rhabditidae</taxon>
        <taxon>Peloderinae</taxon>
        <taxon>Caenorhabditis</taxon>
    </lineage>
</organism>
<accession>A0A2G5U016</accession>
<dbReference type="Pfam" id="PF00646">
    <property type="entry name" value="F-box"/>
    <property type="match status" value="1"/>
</dbReference>
<evidence type="ECO:0000313" key="2">
    <source>
        <dbReference type="EMBL" id="PIC32920.1"/>
    </source>
</evidence>
<dbReference type="InterPro" id="IPR001810">
    <property type="entry name" value="F-box_dom"/>
</dbReference>
<proteinExistence type="predicted"/>
<feature type="domain" description="F-box" evidence="1">
    <location>
        <begin position="43"/>
        <end position="83"/>
    </location>
</feature>
<comment type="caution">
    <text evidence="2">The sequence shown here is derived from an EMBL/GenBank/DDBJ whole genome shotgun (WGS) entry which is preliminary data.</text>
</comment>
<gene>
    <name evidence="2" type="primary">Cnig_chr_IV.g13084</name>
    <name evidence="2" type="ORF">B9Z55_013084</name>
</gene>